<gene>
    <name evidence="8" type="ORF">HT576_15345</name>
</gene>
<dbReference type="GO" id="GO:0019646">
    <property type="term" value="P:aerobic electron transport chain"/>
    <property type="evidence" value="ECO:0007669"/>
    <property type="project" value="InterPro"/>
</dbReference>
<dbReference type="GO" id="GO:0009055">
    <property type="term" value="F:electron transfer activity"/>
    <property type="evidence" value="ECO:0007669"/>
    <property type="project" value="InterPro"/>
</dbReference>
<keyword evidence="2" id="KW-0004">4Fe-4S</keyword>
<keyword evidence="3" id="KW-0479">Metal-binding</keyword>
<dbReference type="GO" id="GO:0051539">
    <property type="term" value="F:4 iron, 4 sulfur cluster binding"/>
    <property type="evidence" value="ECO:0007669"/>
    <property type="project" value="UniProtKB-KW"/>
</dbReference>
<dbReference type="RefSeq" id="WP_174702487.1">
    <property type="nucleotide sequence ID" value="NZ_JABURA010000001.1"/>
</dbReference>
<evidence type="ECO:0000256" key="1">
    <source>
        <dbReference type="ARBA" id="ARBA00022448"/>
    </source>
</evidence>
<evidence type="ECO:0000313" key="8">
    <source>
        <dbReference type="EMBL" id="NUB92390.1"/>
    </source>
</evidence>
<protein>
    <submittedName>
        <fullName evidence="8">High-potential iron-sulfur protein</fullName>
    </submittedName>
</protein>
<dbReference type="Proteomes" id="UP000728647">
    <property type="component" value="Unassembled WGS sequence"/>
</dbReference>
<evidence type="ECO:0000256" key="4">
    <source>
        <dbReference type="ARBA" id="ARBA00022982"/>
    </source>
</evidence>
<evidence type="ECO:0000259" key="7">
    <source>
        <dbReference type="PROSITE" id="PS51373"/>
    </source>
</evidence>
<dbReference type="PROSITE" id="PS51373">
    <property type="entry name" value="HIPIP"/>
    <property type="match status" value="1"/>
</dbReference>
<dbReference type="EMBL" id="JABURA010000001">
    <property type="protein sequence ID" value="NUB92390.1"/>
    <property type="molecule type" value="Genomic_DNA"/>
</dbReference>
<comment type="caution">
    <text evidence="8">The sequence shown here is derived from an EMBL/GenBank/DDBJ whole genome shotgun (WGS) entry which is preliminary data.</text>
</comment>
<dbReference type="PROSITE" id="PS51257">
    <property type="entry name" value="PROKAR_LIPOPROTEIN"/>
    <property type="match status" value="1"/>
</dbReference>
<keyword evidence="6" id="KW-0411">Iron-sulfur</keyword>
<keyword evidence="5" id="KW-0408">Iron</keyword>
<evidence type="ECO:0000256" key="3">
    <source>
        <dbReference type="ARBA" id="ARBA00022723"/>
    </source>
</evidence>
<keyword evidence="1" id="KW-0813">Transport</keyword>
<dbReference type="AlphaFoldDB" id="A0A8J8GRV8"/>
<reference evidence="8" key="1">
    <citation type="submission" date="2020-06" db="EMBL/GenBank/DDBJ databases">
        <title>Haloterrigena sp. nov., an extremely halophilic archaeon isolated from a saline sediment.</title>
        <authorList>
            <person name="Liu B.-B."/>
        </authorList>
    </citation>
    <scope>NUCLEOTIDE SEQUENCE</scope>
    <source>
        <strain evidence="8">SYSU A121-1</strain>
    </source>
</reference>
<dbReference type="Pfam" id="PF01355">
    <property type="entry name" value="HIPIP"/>
    <property type="match status" value="1"/>
</dbReference>
<dbReference type="GO" id="GO:0046872">
    <property type="term" value="F:metal ion binding"/>
    <property type="evidence" value="ECO:0007669"/>
    <property type="project" value="UniProtKB-KW"/>
</dbReference>
<evidence type="ECO:0000256" key="6">
    <source>
        <dbReference type="ARBA" id="ARBA00023014"/>
    </source>
</evidence>
<feature type="domain" description="High potential iron-sulfur proteins family profile" evidence="7">
    <location>
        <begin position="61"/>
        <end position="137"/>
    </location>
</feature>
<organism evidence="8 9">
    <name type="scientific">Haloterrigena gelatinilytica</name>
    <dbReference type="NCBI Taxonomy" id="2741724"/>
    <lineage>
        <taxon>Archaea</taxon>
        <taxon>Methanobacteriati</taxon>
        <taxon>Methanobacteriota</taxon>
        <taxon>Stenosarchaea group</taxon>
        <taxon>Halobacteria</taxon>
        <taxon>Halobacteriales</taxon>
        <taxon>Natrialbaceae</taxon>
        <taxon>Haloterrigena</taxon>
    </lineage>
</organism>
<dbReference type="InterPro" id="IPR036369">
    <property type="entry name" value="HIPIP_sf"/>
</dbReference>
<name>A0A8J8GRV8_9EURY</name>
<evidence type="ECO:0000313" key="9">
    <source>
        <dbReference type="Proteomes" id="UP000728647"/>
    </source>
</evidence>
<evidence type="ECO:0000256" key="5">
    <source>
        <dbReference type="ARBA" id="ARBA00023004"/>
    </source>
</evidence>
<evidence type="ECO:0000256" key="2">
    <source>
        <dbReference type="ARBA" id="ARBA00022485"/>
    </source>
</evidence>
<accession>A0A8J8GRV8</accession>
<dbReference type="OrthoDB" id="183484at2157"/>
<sequence length="141" mass="15057">MADGESRESRRRVLRATGCGSAIVLAGCVSVGEDTSQEAGEPALDRPADWCFDRLDDAVPEAEANAVSIDGIERKPEGELASKEEASYQCGPADGNHCGTCTYYIDDRDGDAVGACTEVAGEIRSADWCALWAPREELQNE</sequence>
<keyword evidence="4" id="KW-0249">Electron transport</keyword>
<dbReference type="Gene3D" id="4.10.490.10">
    <property type="entry name" value="High potential iron-sulphur protein"/>
    <property type="match status" value="1"/>
</dbReference>
<dbReference type="SUPFAM" id="SSF57652">
    <property type="entry name" value="HIPIP (high potential iron protein)"/>
    <property type="match status" value="1"/>
</dbReference>
<dbReference type="InterPro" id="IPR000170">
    <property type="entry name" value="High_potential_FeS_prot"/>
</dbReference>
<proteinExistence type="predicted"/>